<dbReference type="EMBL" id="CAJVCH010550689">
    <property type="protein sequence ID" value="CAG7829249.1"/>
    <property type="molecule type" value="Genomic_DNA"/>
</dbReference>
<evidence type="ECO:0000256" key="2">
    <source>
        <dbReference type="ARBA" id="ARBA00022833"/>
    </source>
</evidence>
<feature type="domain" description="RING-type" evidence="5">
    <location>
        <begin position="7"/>
        <end position="97"/>
    </location>
</feature>
<comment type="caution">
    <text evidence="6">The sequence shown here is derived from an EMBL/GenBank/DDBJ whole genome shotgun (WGS) entry which is preliminary data.</text>
</comment>
<dbReference type="OrthoDB" id="8062037at2759"/>
<keyword evidence="1 3" id="KW-0479">Metal-binding</keyword>
<gene>
    <name evidence="6" type="ORF">AFUS01_LOCUS39123</name>
</gene>
<keyword evidence="2" id="KW-0862">Zinc</keyword>
<dbReference type="GO" id="GO:0008270">
    <property type="term" value="F:zinc ion binding"/>
    <property type="evidence" value="ECO:0007669"/>
    <property type="project" value="UniProtKB-KW"/>
</dbReference>
<feature type="compositionally biased region" description="Low complexity" evidence="4">
    <location>
        <begin position="750"/>
        <end position="761"/>
    </location>
</feature>
<dbReference type="Proteomes" id="UP000708208">
    <property type="component" value="Unassembled WGS sequence"/>
</dbReference>
<evidence type="ECO:0000256" key="4">
    <source>
        <dbReference type="SAM" id="MobiDB-lite"/>
    </source>
</evidence>
<accession>A0A8J2LBM2</accession>
<reference evidence="6" key="1">
    <citation type="submission" date="2021-06" db="EMBL/GenBank/DDBJ databases">
        <authorList>
            <person name="Hodson N. C."/>
            <person name="Mongue J. A."/>
            <person name="Jaron S. K."/>
        </authorList>
    </citation>
    <scope>NUCLEOTIDE SEQUENCE</scope>
</reference>
<feature type="region of interest" description="Disordered" evidence="4">
    <location>
        <begin position="629"/>
        <end position="708"/>
    </location>
</feature>
<dbReference type="AlphaFoldDB" id="A0A8J2LBM2"/>
<feature type="compositionally biased region" description="Polar residues" evidence="4">
    <location>
        <begin position="229"/>
        <end position="243"/>
    </location>
</feature>
<evidence type="ECO:0000256" key="1">
    <source>
        <dbReference type="ARBA" id="ARBA00022771"/>
    </source>
</evidence>
<feature type="compositionally biased region" description="Polar residues" evidence="4">
    <location>
        <begin position="824"/>
        <end position="845"/>
    </location>
</feature>
<organism evidence="6 7">
    <name type="scientific">Allacma fusca</name>
    <dbReference type="NCBI Taxonomy" id="39272"/>
    <lineage>
        <taxon>Eukaryota</taxon>
        <taxon>Metazoa</taxon>
        <taxon>Ecdysozoa</taxon>
        <taxon>Arthropoda</taxon>
        <taxon>Hexapoda</taxon>
        <taxon>Collembola</taxon>
        <taxon>Symphypleona</taxon>
        <taxon>Sminthuridae</taxon>
        <taxon>Allacma</taxon>
    </lineage>
</organism>
<feature type="compositionally biased region" description="Pro residues" evidence="4">
    <location>
        <begin position="681"/>
        <end position="692"/>
    </location>
</feature>
<dbReference type="PROSITE" id="PS50089">
    <property type="entry name" value="ZF_RING_2"/>
    <property type="match status" value="1"/>
</dbReference>
<evidence type="ECO:0000256" key="3">
    <source>
        <dbReference type="PROSITE-ProRule" id="PRU00175"/>
    </source>
</evidence>
<evidence type="ECO:0000259" key="5">
    <source>
        <dbReference type="PROSITE" id="PS50089"/>
    </source>
</evidence>
<feature type="region of interest" description="Disordered" evidence="4">
    <location>
        <begin position="740"/>
        <end position="778"/>
    </location>
</feature>
<dbReference type="InterPro" id="IPR001841">
    <property type="entry name" value="Znf_RING"/>
</dbReference>
<evidence type="ECO:0000313" key="6">
    <source>
        <dbReference type="EMBL" id="CAG7829249.1"/>
    </source>
</evidence>
<dbReference type="SMART" id="SM00184">
    <property type="entry name" value="RING"/>
    <property type="match status" value="1"/>
</dbReference>
<feature type="region of interest" description="Disordered" evidence="4">
    <location>
        <begin position="906"/>
        <end position="929"/>
    </location>
</feature>
<feature type="compositionally biased region" description="Low complexity" evidence="4">
    <location>
        <begin position="914"/>
        <end position="929"/>
    </location>
</feature>
<keyword evidence="1 3" id="KW-0863">Zinc-finger</keyword>
<sequence length="1104" mass="123594">MKNMPYCPICEKCLCSTGRKGTNVNRKNTLATNLRRHKALTLSGRDQKDKDAKFGGGIISTKCGHLFHQNCLNDYITNFRTKGDCYGTTYNVLCPLCGANLSNGKTLKIDIEAHFGILEEFFQDLCKLKYMNKELKRTLELEWSDIADLEKKIEKSKTEYDSIKSLKRSNEQSCIVQEERIAKAIEDASTCYRYREIEKQLLDENINLEAVARRMETIINSKLKPKLATRSSSNTQTGTTESGIDQEEEPAAICQHCDHGHYEDLITAAMNTAMLSSESAGEDDPLLSQRVKATGHVDISVQISVHSEWSLNSERSVVSETLLAKRSSQEEVEMCSSSSLYADSEVMDKRLSIMPSREFEPDAQTDTGKVQQTQAPSIIQFQSSHELSARKVDEWAMTTIGDEAKGTNRVHRTIQYDQQQKKLIAIQACLTPEVDKSKSYTVRSYPQNNVPSICSSENLERKISSTQPIDTASGSSKMVEKFSNFANSHADKSRSYTIQIHDPDSSIILPPDDYSLIESDPLLRALLSQGAMGDPTVVVKHKPPKPISCRSVRKEFTKQLSTTTTIAEASLQVNPFSGTKCDDEHDQTNKLEWNDRDEPYYNSFPGTTEISNEIFKFTAQSNQEFRLQLTSEQQSDQSGRSTGRSSDQIYKKSVITPPNMFAESKPKKPSELHYQNQAYSPLPPICRPPPPMDMEVTQGEERKSNRLQNENIYHSTNGLDKNPNPKSIKAASRPDSALFDELVVPPPPASHSDLSSHLSLVVPPPPPMTARGPDIPYRHCCQTPESTRRLIESLLKPEMNPSKPSPRKATDTNKTFPSPRPTTKRAQNNQANKPQEQSIDDNGNMTCEAMDLPPPPKMFEEESDDDELLKSVINQAVTSMVPVPLVDKNQAETGAAGDIPVVESQEAPPVENEVTAPVTPTLPPATTSSIPTLSREYHCLAAERFAKDTCFQNSLQSSVQSVKVGVEPAEENAQYDNFHKRSGVVETTEYFYQPNQTRCVTPRSFNNSGLYRRSDYRLDNYTNYWSFENSVCTPIVIEHGPEHFANGGDFITPETSYTILQGVNTGSHDRWLADGKVSHPALHDHPQSHHVRFYPRFTHGQNLP</sequence>
<proteinExistence type="predicted"/>
<feature type="region of interest" description="Disordered" evidence="4">
    <location>
        <begin position="796"/>
        <end position="861"/>
    </location>
</feature>
<keyword evidence="7" id="KW-1185">Reference proteome</keyword>
<name>A0A8J2LBM2_9HEXA</name>
<feature type="region of interest" description="Disordered" evidence="4">
    <location>
        <begin position="226"/>
        <end position="246"/>
    </location>
</feature>
<feature type="compositionally biased region" description="Polar residues" evidence="4">
    <location>
        <begin position="629"/>
        <end position="648"/>
    </location>
</feature>
<evidence type="ECO:0000313" key="7">
    <source>
        <dbReference type="Proteomes" id="UP000708208"/>
    </source>
</evidence>
<protein>
    <recommendedName>
        <fullName evidence="5">RING-type domain-containing protein</fullName>
    </recommendedName>
</protein>